<dbReference type="CDD" id="cd01448">
    <property type="entry name" value="TST_Repeat_1"/>
    <property type="match status" value="1"/>
</dbReference>
<dbReference type="InterPro" id="IPR036873">
    <property type="entry name" value="Rhodanese-like_dom_sf"/>
</dbReference>
<evidence type="ECO:0000313" key="5">
    <source>
        <dbReference type="Proteomes" id="UP000293465"/>
    </source>
</evidence>
<dbReference type="GeneID" id="56275365"/>
<sequence length="286" mass="31768">MSNPIETKPLVAKSLVTSTWLAQHIDDENLVIVDAYMTNVVGKEPLVYDTFSCLPTARKLDVEADFCDHTSSQIHALPNEEQFTQAIQKLGINSDSMVVIYDNQGIYSAPRAWWTFKVMGFEHVYVLDGGLPQWLKEGRETASEYTTTSLLGNATAKVMKGLACDSDEVLSVINTDVAILDARGELRFLGKAPEPREGVRSGHIPSSKNLHFSMLLDNYTYKDEDTLRTIFEERVPSVDTKIYFSCGSGITACILMLAAVSIGYKEVVLYDGSWADWGNNHSLPIE</sequence>
<dbReference type="Pfam" id="PF00581">
    <property type="entry name" value="Rhodanese"/>
    <property type="match status" value="2"/>
</dbReference>
<organism evidence="4 5">
    <name type="scientific">Aliivibrio finisterrensis</name>
    <dbReference type="NCBI Taxonomy" id="511998"/>
    <lineage>
        <taxon>Bacteria</taxon>
        <taxon>Pseudomonadati</taxon>
        <taxon>Pseudomonadota</taxon>
        <taxon>Gammaproteobacteria</taxon>
        <taxon>Vibrionales</taxon>
        <taxon>Vibrionaceae</taxon>
        <taxon>Aliivibrio</taxon>
    </lineage>
</organism>
<feature type="domain" description="Rhodanese" evidence="3">
    <location>
        <begin position="173"/>
        <end position="286"/>
    </location>
</feature>
<comment type="caution">
    <text evidence="4">The sequence shown here is derived from an EMBL/GenBank/DDBJ whole genome shotgun (WGS) entry which is preliminary data.</text>
</comment>
<dbReference type="PANTHER" id="PTHR11364">
    <property type="entry name" value="THIOSULFATE SULFERTANSFERASE"/>
    <property type="match status" value="1"/>
</dbReference>
<dbReference type="Proteomes" id="UP000293465">
    <property type="component" value="Unassembled WGS sequence"/>
</dbReference>
<gene>
    <name evidence="4" type="ORF">ERW49_09905</name>
</gene>
<evidence type="ECO:0000259" key="3">
    <source>
        <dbReference type="PROSITE" id="PS50206"/>
    </source>
</evidence>
<evidence type="ECO:0000256" key="2">
    <source>
        <dbReference type="ARBA" id="ARBA00022737"/>
    </source>
</evidence>
<dbReference type="GO" id="GO:0004792">
    <property type="term" value="F:thiosulfate-cyanide sulfurtransferase activity"/>
    <property type="evidence" value="ECO:0007669"/>
    <property type="project" value="TreeGrafter"/>
</dbReference>
<reference evidence="4 5" key="1">
    <citation type="submission" date="2019-02" db="EMBL/GenBank/DDBJ databases">
        <title>Genome sequences of Aliivibrio finisterrensis strains from farmed Atlantic salmon.</title>
        <authorList>
            <person name="Bowman J.P."/>
        </authorList>
    </citation>
    <scope>NUCLEOTIDE SEQUENCE [LARGE SCALE GENOMIC DNA]</scope>
    <source>
        <strain evidence="4 5">A32</strain>
    </source>
</reference>
<dbReference type="PANTHER" id="PTHR11364:SF27">
    <property type="entry name" value="SULFURTRANSFERASE"/>
    <property type="match status" value="1"/>
</dbReference>
<dbReference type="SMART" id="SM00450">
    <property type="entry name" value="RHOD"/>
    <property type="match status" value="2"/>
</dbReference>
<proteinExistence type="predicted"/>
<dbReference type="OrthoDB" id="9781034at2"/>
<evidence type="ECO:0000313" key="4">
    <source>
        <dbReference type="EMBL" id="RYU46398.1"/>
    </source>
</evidence>
<feature type="domain" description="Rhodanese" evidence="3">
    <location>
        <begin position="26"/>
        <end position="143"/>
    </location>
</feature>
<dbReference type="RefSeq" id="WP_130087184.1">
    <property type="nucleotide sequence ID" value="NZ_SEZJ01000007.1"/>
</dbReference>
<name>A0A4Q5KNC6_9GAMM</name>
<protein>
    <submittedName>
        <fullName evidence="4">Sulfurtransferase</fullName>
    </submittedName>
</protein>
<dbReference type="Gene3D" id="3.40.250.10">
    <property type="entry name" value="Rhodanese-like domain"/>
    <property type="match status" value="2"/>
</dbReference>
<evidence type="ECO:0000256" key="1">
    <source>
        <dbReference type="ARBA" id="ARBA00022679"/>
    </source>
</evidence>
<keyword evidence="1 4" id="KW-0808">Transferase</keyword>
<accession>A0A4Q5KNC6</accession>
<dbReference type="InterPro" id="IPR001763">
    <property type="entry name" value="Rhodanese-like_dom"/>
</dbReference>
<dbReference type="CDD" id="cd01449">
    <property type="entry name" value="TST_Repeat_2"/>
    <property type="match status" value="1"/>
</dbReference>
<dbReference type="EMBL" id="SEZJ01000007">
    <property type="protein sequence ID" value="RYU46398.1"/>
    <property type="molecule type" value="Genomic_DNA"/>
</dbReference>
<dbReference type="InterPro" id="IPR045078">
    <property type="entry name" value="TST/MPST-like"/>
</dbReference>
<dbReference type="AlphaFoldDB" id="A0A4Q5KNC6"/>
<dbReference type="PROSITE" id="PS50206">
    <property type="entry name" value="RHODANESE_3"/>
    <property type="match status" value="2"/>
</dbReference>
<dbReference type="SUPFAM" id="SSF52821">
    <property type="entry name" value="Rhodanese/Cell cycle control phosphatase"/>
    <property type="match status" value="2"/>
</dbReference>
<keyword evidence="2" id="KW-0677">Repeat</keyword>